<comment type="caution">
    <text evidence="4">The sequence shown here is derived from an EMBL/GenBank/DDBJ whole genome shotgun (WGS) entry which is preliminary data.</text>
</comment>
<dbReference type="InterPro" id="IPR050739">
    <property type="entry name" value="MFP"/>
</dbReference>
<evidence type="ECO:0000256" key="1">
    <source>
        <dbReference type="SAM" id="Phobius"/>
    </source>
</evidence>
<protein>
    <submittedName>
        <fullName evidence="4">HlyD family efflux transporter periplasmic adaptor subunit</fullName>
    </submittedName>
</protein>
<organism evidence="4 5">
    <name type="scientific">Rhodovastum atsumiense</name>
    <dbReference type="NCBI Taxonomy" id="504468"/>
    <lineage>
        <taxon>Bacteria</taxon>
        <taxon>Pseudomonadati</taxon>
        <taxon>Pseudomonadota</taxon>
        <taxon>Alphaproteobacteria</taxon>
        <taxon>Acetobacterales</taxon>
        <taxon>Acetobacteraceae</taxon>
        <taxon>Rhodovastum</taxon>
    </lineage>
</organism>
<proteinExistence type="predicted"/>
<dbReference type="SUPFAM" id="SSF56954">
    <property type="entry name" value="Outer membrane efflux proteins (OEP)"/>
    <property type="match status" value="1"/>
</dbReference>
<dbReference type="Gene3D" id="2.40.30.170">
    <property type="match status" value="1"/>
</dbReference>
<sequence>MRSGPRPFLNRRPALAVPRSLFRHDVIEFQQQHHPDGEIAPLHSLSMRVAVWIVTAAVVAIVVLLSQTPYSRKETVAGYLMPTAGTARIYAQQTGVIGAVLVEEGQDVVAGQPLLSITTPQVSTDGADVNSEILDALRQQRDRLKDRIDAEPIRTAAETRRLQSLVQGLTESVADLQAQIRLQQEKIGLAQALVDPAVKLYEKGFISAVDLNQRRETVLQNRINLDALAQQLADRRNQLVEQQAALARLPAATAERVHTMNVELSSLQQRIVEVNGKRAYVIRAPISGRVSAVQATVGEQADPRRQQMSIVPDGGTMQAELLVPTRAMGFVRLGQRVRILYDAFPYQNFGSYGGHIVRVSQTVLTAADMTGPLTPTEPVYRVTAALDRADVESQGQRRSLQPDMLLRADIILDRHSLMEWLVRSLLGHSMHGMQP</sequence>
<dbReference type="AlphaFoldDB" id="A0A5M6IK20"/>
<dbReference type="GO" id="GO:0015562">
    <property type="term" value="F:efflux transmembrane transporter activity"/>
    <property type="evidence" value="ECO:0007669"/>
    <property type="project" value="InterPro"/>
</dbReference>
<dbReference type="PANTHER" id="PTHR30386:SF28">
    <property type="entry name" value="EXPORTED PROTEIN"/>
    <property type="match status" value="1"/>
</dbReference>
<dbReference type="Gene3D" id="2.40.50.100">
    <property type="match status" value="1"/>
</dbReference>
<dbReference type="OrthoDB" id="9810980at2"/>
<keyword evidence="5" id="KW-1185">Reference proteome</keyword>
<dbReference type="Pfam" id="PF26002">
    <property type="entry name" value="Beta-barrel_AprE"/>
    <property type="match status" value="1"/>
</dbReference>
<evidence type="ECO:0000313" key="4">
    <source>
        <dbReference type="EMBL" id="KAA5608199.1"/>
    </source>
</evidence>
<dbReference type="PANTHER" id="PTHR30386">
    <property type="entry name" value="MEMBRANE FUSION SUBUNIT OF EMRAB-TOLC MULTIDRUG EFFLUX PUMP"/>
    <property type="match status" value="1"/>
</dbReference>
<dbReference type="InterPro" id="IPR058982">
    <property type="entry name" value="Beta-barrel_AprE"/>
</dbReference>
<dbReference type="PRINTS" id="PR01490">
    <property type="entry name" value="RTXTOXIND"/>
</dbReference>
<accession>A0A5M6IK20</accession>
<evidence type="ECO:0000259" key="3">
    <source>
        <dbReference type="Pfam" id="PF26002"/>
    </source>
</evidence>
<keyword evidence="1" id="KW-1133">Transmembrane helix</keyword>
<keyword evidence="1" id="KW-0472">Membrane</keyword>
<feature type="transmembrane region" description="Helical" evidence="1">
    <location>
        <begin position="45"/>
        <end position="65"/>
    </location>
</feature>
<reference evidence="4 5" key="1">
    <citation type="submission" date="2019-09" db="EMBL/GenBank/DDBJ databases">
        <title>Genome sequence of Rhodovastum atsumiense, a diverse member of the Acetobacteraceae family of non-sulfur purple photosynthetic bacteria.</title>
        <authorList>
            <person name="Meyer T."/>
            <person name="Kyndt J."/>
        </authorList>
    </citation>
    <scope>NUCLEOTIDE SEQUENCE [LARGE SCALE GENOMIC DNA]</scope>
    <source>
        <strain evidence="4 5">DSM 21279</strain>
    </source>
</reference>
<dbReference type="EMBL" id="VWPK01000098">
    <property type="protein sequence ID" value="KAA5608199.1"/>
    <property type="molecule type" value="Genomic_DNA"/>
</dbReference>
<evidence type="ECO:0000313" key="5">
    <source>
        <dbReference type="Proteomes" id="UP000325255"/>
    </source>
</evidence>
<evidence type="ECO:0000259" key="2">
    <source>
        <dbReference type="Pfam" id="PF25973"/>
    </source>
</evidence>
<dbReference type="Pfam" id="PF25973">
    <property type="entry name" value="BSH_CzcB"/>
    <property type="match status" value="1"/>
</dbReference>
<dbReference type="Proteomes" id="UP000325255">
    <property type="component" value="Unassembled WGS sequence"/>
</dbReference>
<feature type="domain" description="CzcB-like barrel-sandwich hybrid" evidence="2">
    <location>
        <begin position="86"/>
        <end position="304"/>
    </location>
</feature>
<keyword evidence="1" id="KW-0812">Transmembrane</keyword>
<name>A0A5M6IK20_9PROT</name>
<dbReference type="InterPro" id="IPR058647">
    <property type="entry name" value="BSH_CzcB-like"/>
</dbReference>
<gene>
    <name evidence="4" type="ORF">F1189_30245</name>
</gene>
<feature type="domain" description="AprE-like beta-barrel" evidence="3">
    <location>
        <begin position="319"/>
        <end position="411"/>
    </location>
</feature>